<evidence type="ECO:0000313" key="8">
    <source>
        <dbReference type="Proteomes" id="UP001374803"/>
    </source>
</evidence>
<sequence>MTPEQFRTIGYRLVDWIAEYRANLPSRCVMSNERPGAIREKLASFPPYSGDPFDAVLADFERVVVPGITHWNHPSFFAGAPSSTSLAAVLGELLASGLGVSCTTWHASPAGTELEELVMDWFRQMLGLSDAFHGVIHDSSSTAALVAALCARERATDDLRLKDGLHASSPLTAYTSDQAHGCVEKAFMLAGIGRQHIRFIETDERYAMRADLLRTRVEDDLRAGLLPCIIVGTIGTHDTAAVDPLVPVGRLASRYGIWLHIDAATAGAAMVAPECRPHWTGIEGADSLAVDLHRWLGAGMDCTAYYVRDTDRLQRVMSTSHHAGMDDETTSYRHWGIPSDRRFRALKCWFLLREQGTNGLIERVRRDIQHAKWLEAEVRKADGWEVAAPVLFQTVCARHIPHGLSSAEITSAEIDQHNLRWVERVNESGKAYLTSVLIDGRRVARISIGAEATELSHIRDLWALMQHCAGAR</sequence>
<dbReference type="SUPFAM" id="SSF53383">
    <property type="entry name" value="PLP-dependent transferases"/>
    <property type="match status" value="1"/>
</dbReference>
<name>A0ABZ2LBA8_9BACT</name>
<evidence type="ECO:0000256" key="5">
    <source>
        <dbReference type="ARBA" id="ARBA00023239"/>
    </source>
</evidence>
<keyword evidence="4 6" id="KW-0663">Pyridoxal phosphate</keyword>
<dbReference type="Gene3D" id="3.90.1150.10">
    <property type="entry name" value="Aspartate Aminotransferase, domain 1"/>
    <property type="match status" value="1"/>
</dbReference>
<evidence type="ECO:0000256" key="3">
    <source>
        <dbReference type="ARBA" id="ARBA00022793"/>
    </source>
</evidence>
<dbReference type="EMBL" id="CP089983">
    <property type="protein sequence ID" value="WXB07198.1"/>
    <property type="molecule type" value="Genomic_DNA"/>
</dbReference>
<dbReference type="InterPro" id="IPR002129">
    <property type="entry name" value="PyrdxlP-dep_de-COase"/>
</dbReference>
<evidence type="ECO:0000256" key="6">
    <source>
        <dbReference type="RuleBase" id="RU000382"/>
    </source>
</evidence>
<dbReference type="Pfam" id="PF00282">
    <property type="entry name" value="Pyridoxal_deC"/>
    <property type="match status" value="1"/>
</dbReference>
<keyword evidence="5 6" id="KW-0456">Lyase</keyword>
<dbReference type="PANTHER" id="PTHR11999:SF70">
    <property type="entry name" value="MIP05841P"/>
    <property type="match status" value="1"/>
</dbReference>
<comment type="similarity">
    <text evidence="2 6">Belongs to the group II decarboxylase family.</text>
</comment>
<evidence type="ECO:0000256" key="4">
    <source>
        <dbReference type="ARBA" id="ARBA00022898"/>
    </source>
</evidence>
<proteinExistence type="inferred from homology"/>
<evidence type="ECO:0000256" key="1">
    <source>
        <dbReference type="ARBA" id="ARBA00001933"/>
    </source>
</evidence>
<dbReference type="InterPro" id="IPR010977">
    <property type="entry name" value="Aromatic_deC"/>
</dbReference>
<gene>
    <name evidence="7" type="ORF">LVJ94_08110</name>
</gene>
<dbReference type="PANTHER" id="PTHR11999">
    <property type="entry name" value="GROUP II PYRIDOXAL-5-PHOSPHATE DECARBOXYLASE"/>
    <property type="match status" value="1"/>
</dbReference>
<reference evidence="7" key="1">
    <citation type="submission" date="2021-12" db="EMBL/GenBank/DDBJ databases">
        <title>Discovery of the Pendulisporaceae a myxobacterial family with distinct sporulation behavior and unique specialized metabolism.</title>
        <authorList>
            <person name="Garcia R."/>
            <person name="Popoff A."/>
            <person name="Bader C.D."/>
            <person name="Loehr J."/>
            <person name="Walesch S."/>
            <person name="Walt C."/>
            <person name="Boldt J."/>
            <person name="Bunk B."/>
            <person name="Haeckl F.J.F.P.J."/>
            <person name="Gunesch A.P."/>
            <person name="Birkelbach J."/>
            <person name="Nuebel U."/>
            <person name="Pietschmann T."/>
            <person name="Bach T."/>
            <person name="Mueller R."/>
        </authorList>
    </citation>
    <scope>NUCLEOTIDE SEQUENCE</scope>
    <source>
        <strain evidence="7">MSr11367</strain>
    </source>
</reference>
<protein>
    <submittedName>
        <fullName evidence="7">Pyridoxal-dependent decarboxylase</fullName>
    </submittedName>
</protein>
<dbReference type="Proteomes" id="UP001374803">
    <property type="component" value="Chromosome"/>
</dbReference>
<dbReference type="InterPro" id="IPR015424">
    <property type="entry name" value="PyrdxlP-dep_Trfase"/>
</dbReference>
<dbReference type="InterPro" id="IPR015422">
    <property type="entry name" value="PyrdxlP-dep_Trfase_small"/>
</dbReference>
<dbReference type="InterPro" id="IPR015421">
    <property type="entry name" value="PyrdxlP-dep_Trfase_major"/>
</dbReference>
<dbReference type="PRINTS" id="PR00800">
    <property type="entry name" value="YHDCRBOXLASE"/>
</dbReference>
<organism evidence="7 8">
    <name type="scientific">Pendulispora rubella</name>
    <dbReference type="NCBI Taxonomy" id="2741070"/>
    <lineage>
        <taxon>Bacteria</taxon>
        <taxon>Pseudomonadati</taxon>
        <taxon>Myxococcota</taxon>
        <taxon>Myxococcia</taxon>
        <taxon>Myxococcales</taxon>
        <taxon>Sorangiineae</taxon>
        <taxon>Pendulisporaceae</taxon>
        <taxon>Pendulispora</taxon>
    </lineage>
</organism>
<dbReference type="Gene3D" id="1.20.1340.10">
    <property type="entry name" value="dopa decarboxylase, N-terminal domain"/>
    <property type="match status" value="1"/>
</dbReference>
<dbReference type="RefSeq" id="WP_394836859.1">
    <property type="nucleotide sequence ID" value="NZ_CP089929.1"/>
</dbReference>
<evidence type="ECO:0000313" key="7">
    <source>
        <dbReference type="EMBL" id="WXB07198.1"/>
    </source>
</evidence>
<keyword evidence="8" id="KW-1185">Reference proteome</keyword>
<evidence type="ECO:0000256" key="2">
    <source>
        <dbReference type="ARBA" id="ARBA00009533"/>
    </source>
</evidence>
<dbReference type="Gene3D" id="3.40.640.10">
    <property type="entry name" value="Type I PLP-dependent aspartate aminotransferase-like (Major domain)"/>
    <property type="match status" value="1"/>
</dbReference>
<keyword evidence="3" id="KW-0210">Decarboxylase</keyword>
<accession>A0ABZ2LBA8</accession>
<comment type="cofactor">
    <cofactor evidence="1 6">
        <name>pyridoxal 5'-phosphate</name>
        <dbReference type="ChEBI" id="CHEBI:597326"/>
    </cofactor>
</comment>